<dbReference type="GeneID" id="111115651"/>
<keyword evidence="3" id="KW-1185">Reference proteome</keyword>
<evidence type="ECO:0000313" key="4">
    <source>
        <dbReference type="RefSeq" id="XP_022310184.1"/>
    </source>
</evidence>
<dbReference type="InterPro" id="IPR001304">
    <property type="entry name" value="C-type_lectin-like"/>
</dbReference>
<dbReference type="Gene3D" id="3.10.100.10">
    <property type="entry name" value="Mannose-Binding Protein A, subunit A"/>
    <property type="match status" value="1"/>
</dbReference>
<evidence type="ECO:0000256" key="1">
    <source>
        <dbReference type="SAM" id="Phobius"/>
    </source>
</evidence>
<reference evidence="4" key="2">
    <citation type="submission" date="2025-08" db="UniProtKB">
        <authorList>
            <consortium name="RefSeq"/>
        </authorList>
    </citation>
    <scope>IDENTIFICATION</scope>
    <source>
        <tissue evidence="4">Whole sample</tissue>
    </source>
</reference>
<sequence length="285" mass="31855">MKYQRTEAMKNLGSDMKLLWIILRIILFTFVVNGLTPCEDSTVVGKWHVFPDSSKACFWLNSMAMNLSDHQASCRTHDGYLAYISDTEVFSTVFDLLYYYGDSFAEYYLGCKEDAGMLFTLFGQPVTYANWASTQPSSVSETCVTIYGSSGIYYDTDCGSRHYGVCSSLPNFNGFHETGVLDQNTSPSSRSMNQNCSCLCHATYNLNPNVSLTAEEEAEIVEMKKNLTVEKSTLSSEVRKRVCATDDRQSSQTIGVFGVCFLASTFGIFVLVDCVSVFHLFQNKN</sequence>
<dbReference type="InterPro" id="IPR016186">
    <property type="entry name" value="C-type_lectin-like/link_sf"/>
</dbReference>
<dbReference type="OrthoDB" id="6157674at2759"/>
<dbReference type="KEGG" id="cvn:111115651"/>
<dbReference type="SMART" id="SM00034">
    <property type="entry name" value="CLECT"/>
    <property type="match status" value="1"/>
</dbReference>
<keyword evidence="1" id="KW-1133">Transmembrane helix</keyword>
<dbReference type="SUPFAM" id="SSF56436">
    <property type="entry name" value="C-type lectin-like"/>
    <property type="match status" value="1"/>
</dbReference>
<keyword evidence="1" id="KW-0812">Transmembrane</keyword>
<evidence type="ECO:0000313" key="3">
    <source>
        <dbReference type="Proteomes" id="UP000694844"/>
    </source>
</evidence>
<dbReference type="Pfam" id="PF00059">
    <property type="entry name" value="Lectin_C"/>
    <property type="match status" value="1"/>
</dbReference>
<dbReference type="RefSeq" id="XP_022310184.1">
    <property type="nucleotide sequence ID" value="XM_022454476.1"/>
</dbReference>
<proteinExistence type="predicted"/>
<organism evidence="3 4">
    <name type="scientific">Crassostrea virginica</name>
    <name type="common">Eastern oyster</name>
    <dbReference type="NCBI Taxonomy" id="6565"/>
    <lineage>
        <taxon>Eukaryota</taxon>
        <taxon>Metazoa</taxon>
        <taxon>Spiralia</taxon>
        <taxon>Lophotrochozoa</taxon>
        <taxon>Mollusca</taxon>
        <taxon>Bivalvia</taxon>
        <taxon>Autobranchia</taxon>
        <taxon>Pteriomorphia</taxon>
        <taxon>Ostreida</taxon>
        <taxon>Ostreoidea</taxon>
        <taxon>Ostreidae</taxon>
        <taxon>Crassostrea</taxon>
    </lineage>
</organism>
<dbReference type="InterPro" id="IPR016187">
    <property type="entry name" value="CTDL_fold"/>
</dbReference>
<evidence type="ECO:0000259" key="2">
    <source>
        <dbReference type="PROSITE" id="PS50041"/>
    </source>
</evidence>
<name>A0A8B8C502_CRAVI</name>
<dbReference type="CDD" id="cd00037">
    <property type="entry name" value="CLECT"/>
    <property type="match status" value="1"/>
</dbReference>
<feature type="domain" description="C-type lectin" evidence="2">
    <location>
        <begin position="53"/>
        <end position="167"/>
    </location>
</feature>
<dbReference type="PROSITE" id="PS50041">
    <property type="entry name" value="C_TYPE_LECTIN_2"/>
    <property type="match status" value="1"/>
</dbReference>
<dbReference type="Proteomes" id="UP000694844">
    <property type="component" value="Chromosome 1"/>
</dbReference>
<feature type="transmembrane region" description="Helical" evidence="1">
    <location>
        <begin position="254"/>
        <end position="281"/>
    </location>
</feature>
<protein>
    <submittedName>
        <fullName evidence="4">Uncharacterized protein LOC111115651</fullName>
    </submittedName>
</protein>
<accession>A0A8B8C502</accession>
<gene>
    <name evidence="4" type="primary">LOC111115651</name>
</gene>
<reference evidence="3" key="1">
    <citation type="submission" date="2024-06" db="UniProtKB">
        <authorList>
            <consortium name="RefSeq"/>
        </authorList>
    </citation>
    <scope>NUCLEOTIDE SEQUENCE [LARGE SCALE GENOMIC DNA]</scope>
</reference>
<keyword evidence="1" id="KW-0472">Membrane</keyword>
<dbReference type="AlphaFoldDB" id="A0A8B8C502"/>